<dbReference type="Pfam" id="PF01926">
    <property type="entry name" value="MMR_HSR1"/>
    <property type="match status" value="1"/>
</dbReference>
<feature type="binding site" evidence="9">
    <location>
        <position position="172"/>
    </location>
    <ligand>
        <name>Mg(2+)</name>
        <dbReference type="ChEBI" id="CHEBI:18420"/>
    </ligand>
</feature>
<gene>
    <name evidence="13" type="primary">obgE</name>
    <name evidence="9" type="synonym">obg</name>
    <name evidence="13" type="ORF">FOY43_00405</name>
</gene>
<sequence>MAKFVDEVKVMLQAGKGGDGIISFRREAHVDKGGPDGGDGGNGGDVYFVGDLGKNTLLSFYKNKHIIAEDGVKGGPKNLYGANAKHTYIRVPIGTLVYNNNKLVADVILPDTPYLVAKGGKGGRGNTKFKTSKNTAPRICENGLPGEKFEAKIVLKILSDVGVVGKPSAGKSTFLNAISNAKAKVAEYEFTTLVPQLGMVEFYENSFTVADLPGLIKGASLGKGLGSRFLKHIERCRVIAHIIDFGDPNKDPINDYLTIQKELLDCNLKLELKPQLIIANKSDLENFRENVEKFKKKFPNITLIEISAINRENMDLVKKVLWEMIQKETMKPIEEEAQEIEINYEAPYNVISPYYGHFEVYGPKVLELYNKIPLNSYDNLLRFNNILKKIGVWEALIKLDIKPGDTVNIYEYQFQWEEE</sequence>
<dbReference type="SUPFAM" id="SSF102741">
    <property type="entry name" value="Obg GTP-binding protein C-terminal domain"/>
    <property type="match status" value="1"/>
</dbReference>
<evidence type="ECO:0000259" key="11">
    <source>
        <dbReference type="PROSITE" id="PS51881"/>
    </source>
</evidence>
<feature type="binding site" evidence="9">
    <location>
        <begin position="307"/>
        <end position="309"/>
    </location>
    <ligand>
        <name>GTP</name>
        <dbReference type="ChEBI" id="CHEBI:37565"/>
    </ligand>
</feature>
<dbReference type="PROSITE" id="PS51883">
    <property type="entry name" value="OBG"/>
    <property type="match status" value="1"/>
</dbReference>
<feature type="binding site" evidence="9">
    <location>
        <begin position="190"/>
        <end position="194"/>
    </location>
    <ligand>
        <name>GTP</name>
        <dbReference type="ChEBI" id="CHEBI:37565"/>
    </ligand>
</feature>
<dbReference type="Gene3D" id="3.40.50.300">
    <property type="entry name" value="P-loop containing nucleotide triphosphate hydrolases"/>
    <property type="match status" value="1"/>
</dbReference>
<comment type="cofactor">
    <cofactor evidence="1 9">
        <name>Mg(2+)</name>
        <dbReference type="ChEBI" id="CHEBI:18420"/>
    </cofactor>
</comment>
<dbReference type="NCBIfam" id="NF008956">
    <property type="entry name" value="PRK12299.1"/>
    <property type="match status" value="1"/>
</dbReference>
<dbReference type="PIRSF" id="PIRSF002401">
    <property type="entry name" value="GTP_bd_Obg/CgtA"/>
    <property type="match status" value="1"/>
</dbReference>
<dbReference type="SUPFAM" id="SSF82051">
    <property type="entry name" value="Obg GTP-binding protein N-terminal domain"/>
    <property type="match status" value="1"/>
</dbReference>
<dbReference type="InterPro" id="IPR006073">
    <property type="entry name" value="GTP-bd"/>
</dbReference>
<feature type="binding site" evidence="9">
    <location>
        <position position="192"/>
    </location>
    <ligand>
        <name>Mg(2+)</name>
        <dbReference type="ChEBI" id="CHEBI:18420"/>
    </ligand>
</feature>
<dbReference type="AlphaFoldDB" id="A0A5B8K0D5"/>
<dbReference type="PANTHER" id="PTHR11702:SF31">
    <property type="entry name" value="MITOCHONDRIAL RIBOSOME-ASSOCIATED GTPASE 2"/>
    <property type="match status" value="1"/>
</dbReference>
<dbReference type="EMBL" id="CP041663">
    <property type="protein sequence ID" value="QDY88129.1"/>
    <property type="molecule type" value="Genomic_DNA"/>
</dbReference>
<evidence type="ECO:0000256" key="6">
    <source>
        <dbReference type="ARBA" id="ARBA00022801"/>
    </source>
</evidence>
<dbReference type="FunFam" id="2.70.210.12:FF:000001">
    <property type="entry name" value="GTPase Obg"/>
    <property type="match status" value="1"/>
</dbReference>
<dbReference type="CDD" id="cd01898">
    <property type="entry name" value="Obg"/>
    <property type="match status" value="1"/>
</dbReference>
<evidence type="ECO:0000256" key="2">
    <source>
        <dbReference type="ARBA" id="ARBA00007699"/>
    </source>
</evidence>
<keyword evidence="7 9" id="KW-0460">Magnesium</keyword>
<dbReference type="InterPro" id="IPR031167">
    <property type="entry name" value="G_OBG"/>
</dbReference>
<evidence type="ECO:0000256" key="1">
    <source>
        <dbReference type="ARBA" id="ARBA00001946"/>
    </source>
</evidence>
<dbReference type="OrthoDB" id="9807318at2"/>
<dbReference type="InterPro" id="IPR045086">
    <property type="entry name" value="OBG_GTPase"/>
</dbReference>
<evidence type="ECO:0000256" key="4">
    <source>
        <dbReference type="ARBA" id="ARBA00022723"/>
    </source>
</evidence>
<dbReference type="NCBIfam" id="NF008955">
    <property type="entry name" value="PRK12297.1"/>
    <property type="match status" value="1"/>
</dbReference>
<comment type="function">
    <text evidence="9">An essential GTPase which binds GTP, GDP and possibly (p)ppGpp with moderate affinity, with high nucleotide exchange rates and a fairly low GTP hydrolysis rate. Plays a role in control of the cell cycle, stress response, ribosome biogenesis and in those bacteria that undergo differentiation, in morphogenesis control.</text>
</comment>
<dbReference type="PROSITE" id="PS51881">
    <property type="entry name" value="OCT"/>
    <property type="match status" value="1"/>
</dbReference>
<feature type="binding site" evidence="9">
    <location>
        <begin position="165"/>
        <end position="172"/>
    </location>
    <ligand>
        <name>GTP</name>
        <dbReference type="ChEBI" id="CHEBI:37565"/>
    </ligand>
</feature>
<feature type="domain" description="OBG-type G" evidence="10">
    <location>
        <begin position="159"/>
        <end position="326"/>
    </location>
</feature>
<keyword evidence="6 9" id="KW-0378">Hydrolase</keyword>
<dbReference type="Gene3D" id="3.30.300.350">
    <property type="entry name" value="GTP-binding protein OBG, C-terminal domain"/>
    <property type="match status" value="1"/>
</dbReference>
<dbReference type="InterPro" id="IPR005225">
    <property type="entry name" value="Small_GTP-bd"/>
</dbReference>
<proteinExistence type="inferred from homology"/>
<dbReference type="HAMAP" id="MF_01454">
    <property type="entry name" value="GTPase_Obg"/>
    <property type="match status" value="1"/>
</dbReference>
<dbReference type="NCBIfam" id="TIGR03595">
    <property type="entry name" value="Obg_CgtA_exten"/>
    <property type="match status" value="1"/>
</dbReference>
<dbReference type="PROSITE" id="PS00905">
    <property type="entry name" value="GTP1_OBG"/>
    <property type="match status" value="1"/>
</dbReference>
<comment type="subunit">
    <text evidence="9">Monomer.</text>
</comment>
<evidence type="ECO:0000313" key="14">
    <source>
        <dbReference type="Proteomes" id="UP000317512"/>
    </source>
</evidence>
<dbReference type="InterPro" id="IPR006169">
    <property type="entry name" value="GTP1_OBG_dom"/>
</dbReference>
<feature type="domain" description="OCT" evidence="11">
    <location>
        <begin position="340"/>
        <end position="418"/>
    </location>
</feature>
<feature type="binding site" evidence="9">
    <location>
        <begin position="211"/>
        <end position="214"/>
    </location>
    <ligand>
        <name>GTP</name>
        <dbReference type="ChEBI" id="CHEBI:37565"/>
    </ligand>
</feature>
<dbReference type="Pfam" id="PF09269">
    <property type="entry name" value="DUF1967"/>
    <property type="match status" value="1"/>
</dbReference>
<dbReference type="GO" id="GO:0005737">
    <property type="term" value="C:cytoplasm"/>
    <property type="evidence" value="ECO:0007669"/>
    <property type="project" value="UniProtKB-SubCell"/>
</dbReference>
<keyword evidence="4 9" id="KW-0479">Metal-binding</keyword>
<dbReference type="GO" id="GO:0003924">
    <property type="term" value="F:GTPase activity"/>
    <property type="evidence" value="ECO:0007669"/>
    <property type="project" value="UniProtKB-UniRule"/>
</dbReference>
<dbReference type="NCBIfam" id="TIGR00231">
    <property type="entry name" value="small_GTP"/>
    <property type="match status" value="1"/>
</dbReference>
<dbReference type="InterPro" id="IPR014100">
    <property type="entry name" value="GTP-bd_Obg/CgtA"/>
</dbReference>
<dbReference type="GO" id="GO:0000287">
    <property type="term" value="F:magnesium ion binding"/>
    <property type="evidence" value="ECO:0007669"/>
    <property type="project" value="InterPro"/>
</dbReference>
<dbReference type="GO" id="GO:0042254">
    <property type="term" value="P:ribosome biogenesis"/>
    <property type="evidence" value="ECO:0007669"/>
    <property type="project" value="UniProtKB-UniRule"/>
</dbReference>
<dbReference type="PROSITE" id="PS51710">
    <property type="entry name" value="G_OBG"/>
    <property type="match status" value="1"/>
</dbReference>
<dbReference type="Gene3D" id="2.70.210.12">
    <property type="entry name" value="GTP1/OBG domain"/>
    <property type="match status" value="1"/>
</dbReference>
<evidence type="ECO:0000256" key="5">
    <source>
        <dbReference type="ARBA" id="ARBA00022741"/>
    </source>
</evidence>
<evidence type="ECO:0000256" key="8">
    <source>
        <dbReference type="ARBA" id="ARBA00023134"/>
    </source>
</evidence>
<dbReference type="InterPro" id="IPR015349">
    <property type="entry name" value="OCT_dom"/>
</dbReference>
<evidence type="ECO:0000256" key="3">
    <source>
        <dbReference type="ARBA" id="ARBA00022490"/>
    </source>
</evidence>
<dbReference type="PRINTS" id="PR00326">
    <property type="entry name" value="GTP1OBG"/>
</dbReference>
<dbReference type="InterPro" id="IPR036726">
    <property type="entry name" value="GTP1_OBG_dom_sf"/>
</dbReference>
<accession>A0A5B8K0D5</accession>
<dbReference type="RefSeq" id="WP_146308503.1">
    <property type="nucleotide sequence ID" value="NZ_CP041663.1"/>
</dbReference>
<feature type="domain" description="Obg" evidence="12">
    <location>
        <begin position="2"/>
        <end position="158"/>
    </location>
</feature>
<keyword evidence="3 9" id="KW-0963">Cytoplasm</keyword>
<feature type="binding site" evidence="9">
    <location>
        <begin position="280"/>
        <end position="283"/>
    </location>
    <ligand>
        <name>GTP</name>
        <dbReference type="ChEBI" id="CHEBI:37565"/>
    </ligand>
</feature>
<evidence type="ECO:0000313" key="13">
    <source>
        <dbReference type="EMBL" id="QDY88129.1"/>
    </source>
</evidence>
<evidence type="ECO:0000259" key="10">
    <source>
        <dbReference type="PROSITE" id="PS51710"/>
    </source>
</evidence>
<dbReference type="GO" id="GO:0005525">
    <property type="term" value="F:GTP binding"/>
    <property type="evidence" value="ECO:0007669"/>
    <property type="project" value="UniProtKB-UniRule"/>
</dbReference>
<dbReference type="Pfam" id="PF01018">
    <property type="entry name" value="GTP1_OBG"/>
    <property type="match status" value="1"/>
</dbReference>
<dbReference type="PANTHER" id="PTHR11702">
    <property type="entry name" value="DEVELOPMENTALLY REGULATED GTP-BINDING PROTEIN-RELATED"/>
    <property type="match status" value="1"/>
</dbReference>
<keyword evidence="8 9" id="KW-0342">GTP-binding</keyword>
<organism evidence="13 14">
    <name type="scientific">Mycoplasma anserisalpingitidis</name>
    <dbReference type="NCBI Taxonomy" id="519450"/>
    <lineage>
        <taxon>Bacteria</taxon>
        <taxon>Bacillati</taxon>
        <taxon>Mycoplasmatota</taxon>
        <taxon>Mollicutes</taxon>
        <taxon>Mycoplasmataceae</taxon>
        <taxon>Mycoplasma</taxon>
    </lineage>
</organism>
<reference evidence="14" key="1">
    <citation type="submission" date="2019-07" db="EMBL/GenBank/DDBJ databases">
        <title>Complete genome sequences of three Mycoplasma sp. 1220 strains.</title>
        <authorList>
            <person name="Grozner D."/>
            <person name="Forro B."/>
            <person name="Kovacs A.B."/>
            <person name="Marton S."/>
            <person name="Banyai K."/>
            <person name="Kreizinger Z."/>
            <person name="Sulyok K.M."/>
            <person name="Gyuranecz M."/>
        </authorList>
    </citation>
    <scope>NUCLEOTIDE SEQUENCE [LARGE SCALE GENOMIC DNA]</scope>
    <source>
        <strain evidence="14">MYCAV93</strain>
    </source>
</reference>
<dbReference type="InterPro" id="IPR006074">
    <property type="entry name" value="GTP1-OBG_CS"/>
</dbReference>
<dbReference type="EC" id="3.6.5.-" evidence="9"/>
<keyword evidence="5 9" id="KW-0547">Nucleotide-binding</keyword>
<dbReference type="SUPFAM" id="SSF52540">
    <property type="entry name" value="P-loop containing nucleoside triphosphate hydrolases"/>
    <property type="match status" value="1"/>
</dbReference>
<dbReference type="NCBIfam" id="TIGR02729">
    <property type="entry name" value="Obg_CgtA"/>
    <property type="match status" value="1"/>
</dbReference>
<protein>
    <recommendedName>
        <fullName evidence="9">GTPase Obg</fullName>
        <ecNumber evidence="9">3.6.5.-</ecNumber>
    </recommendedName>
    <alternativeName>
        <fullName evidence="9">GTP-binding protein Obg</fullName>
    </alternativeName>
</protein>
<dbReference type="Proteomes" id="UP000317512">
    <property type="component" value="Chromosome"/>
</dbReference>
<evidence type="ECO:0000259" key="12">
    <source>
        <dbReference type="PROSITE" id="PS51883"/>
    </source>
</evidence>
<comment type="similarity">
    <text evidence="2 9">Belongs to the TRAFAC class OBG-HflX-like GTPase superfamily. OBG GTPase family.</text>
</comment>
<dbReference type="InterPro" id="IPR036346">
    <property type="entry name" value="GTP-bd_prot_GTP1/OBG_C_sf"/>
</dbReference>
<evidence type="ECO:0000256" key="9">
    <source>
        <dbReference type="HAMAP-Rule" id="MF_01454"/>
    </source>
</evidence>
<evidence type="ECO:0000256" key="7">
    <source>
        <dbReference type="ARBA" id="ARBA00022842"/>
    </source>
</evidence>
<comment type="subcellular location">
    <subcellularLocation>
        <location evidence="9">Cytoplasm</location>
    </subcellularLocation>
</comment>
<dbReference type="InterPro" id="IPR027417">
    <property type="entry name" value="P-loop_NTPase"/>
</dbReference>
<name>A0A5B8K0D5_9MOLU</name>